<dbReference type="PANTHER" id="PTHR33939">
    <property type="entry name" value="PROTEIN CBG22215"/>
    <property type="match status" value="1"/>
</dbReference>
<protein>
    <recommendedName>
        <fullName evidence="4">Tc1-like transposase DDE domain-containing protein</fullName>
    </recommendedName>
</protein>
<dbReference type="Proteomes" id="UP001153954">
    <property type="component" value="Unassembled WGS sequence"/>
</dbReference>
<dbReference type="Gene3D" id="3.30.420.10">
    <property type="entry name" value="Ribonuclease H-like superfamily/Ribonuclease H"/>
    <property type="match status" value="1"/>
</dbReference>
<evidence type="ECO:0008006" key="4">
    <source>
        <dbReference type="Google" id="ProtNLM"/>
    </source>
</evidence>
<evidence type="ECO:0000313" key="2">
    <source>
        <dbReference type="EMBL" id="CAH2099710.1"/>
    </source>
</evidence>
<reference evidence="2" key="1">
    <citation type="submission" date="2022-03" db="EMBL/GenBank/DDBJ databases">
        <authorList>
            <person name="Tunstrom K."/>
        </authorList>
    </citation>
    <scope>NUCLEOTIDE SEQUENCE</scope>
</reference>
<organism evidence="2 3">
    <name type="scientific">Euphydryas editha</name>
    <name type="common">Edith's checkerspot</name>
    <dbReference type="NCBI Taxonomy" id="104508"/>
    <lineage>
        <taxon>Eukaryota</taxon>
        <taxon>Metazoa</taxon>
        <taxon>Ecdysozoa</taxon>
        <taxon>Arthropoda</taxon>
        <taxon>Hexapoda</taxon>
        <taxon>Insecta</taxon>
        <taxon>Pterygota</taxon>
        <taxon>Neoptera</taxon>
        <taxon>Endopterygota</taxon>
        <taxon>Lepidoptera</taxon>
        <taxon>Glossata</taxon>
        <taxon>Ditrysia</taxon>
        <taxon>Papilionoidea</taxon>
        <taxon>Nymphalidae</taxon>
        <taxon>Nymphalinae</taxon>
        <taxon>Euphydryas</taxon>
    </lineage>
</organism>
<gene>
    <name evidence="2" type="ORF">EEDITHA_LOCUS14654</name>
</gene>
<accession>A0AAU9USA5</accession>
<dbReference type="AlphaFoldDB" id="A0AAU9USA5"/>
<dbReference type="GO" id="GO:0003676">
    <property type="term" value="F:nucleic acid binding"/>
    <property type="evidence" value="ECO:0007669"/>
    <property type="project" value="InterPro"/>
</dbReference>
<proteinExistence type="predicted"/>
<keyword evidence="3" id="KW-1185">Reference proteome</keyword>
<comment type="caution">
    <text evidence="2">The sequence shown here is derived from an EMBL/GenBank/DDBJ whole genome shotgun (WGS) entry which is preliminary data.</text>
</comment>
<evidence type="ECO:0000256" key="1">
    <source>
        <dbReference type="SAM" id="MobiDB-lite"/>
    </source>
</evidence>
<feature type="compositionally biased region" description="Acidic residues" evidence="1">
    <location>
        <begin position="120"/>
        <end position="138"/>
    </location>
</feature>
<dbReference type="InterPro" id="IPR036397">
    <property type="entry name" value="RNaseH_sf"/>
</dbReference>
<evidence type="ECO:0000313" key="3">
    <source>
        <dbReference type="Proteomes" id="UP001153954"/>
    </source>
</evidence>
<dbReference type="EMBL" id="CAKOGL010000022">
    <property type="protein sequence ID" value="CAH2099710.1"/>
    <property type="molecule type" value="Genomic_DNA"/>
</dbReference>
<sequence length="159" mass="18167">MFVSGISEHSVIQITQEGEPVYEVEYLLNQHGHKVVRLPPYHCDLNSIEKIWATAKRRVAEKNVIQAASEISSITEAAFSTITTEEWINVCQHVEKIEDQYFESDRLLDIELDKFIIDPTSDDGSSDSSDDEMSEDPENNTMEGVEPLEDHTYTKFNNK</sequence>
<feature type="region of interest" description="Disordered" evidence="1">
    <location>
        <begin position="118"/>
        <end position="159"/>
    </location>
</feature>
<name>A0AAU9USA5_EUPED</name>
<dbReference type="PANTHER" id="PTHR33939:SF1">
    <property type="entry name" value="DUF4371 DOMAIN-CONTAINING PROTEIN"/>
    <property type="match status" value="1"/>
</dbReference>